<sequence>MHHYRRKSGHGVGNTSTTDVRRAVTASDLSYNKKGRPATMTRKITPQNAPKLGKSPRDRERELDDDRWWDEERESFPQHCMVCGKQFVPVDTQSLYCTDACRFEDQSSSSAAPAHYSSHPPTQYPVYSGQPEPRDIVPRASPSRPSSTNFSTLTTPAVSALSSALSARPPSPSSLAGTYHPNIWPFSRSSASPNNSYTKPTPNYYSSTWDPVYGYDTYGSSADRPLPSRRPNMYSRPKSIELVTPMLGR</sequence>
<dbReference type="EMBL" id="MU864949">
    <property type="protein sequence ID" value="KAK4464371.1"/>
    <property type="molecule type" value="Genomic_DNA"/>
</dbReference>
<evidence type="ECO:0000313" key="3">
    <source>
        <dbReference type="Proteomes" id="UP001321749"/>
    </source>
</evidence>
<accession>A0AAV9HXA0</accession>
<feature type="region of interest" description="Disordered" evidence="1">
    <location>
        <begin position="110"/>
        <end position="152"/>
    </location>
</feature>
<name>A0AAV9HXA0_9PEZI</name>
<evidence type="ECO:0000313" key="2">
    <source>
        <dbReference type="EMBL" id="KAK4464371.1"/>
    </source>
</evidence>
<evidence type="ECO:0000256" key="1">
    <source>
        <dbReference type="SAM" id="MobiDB-lite"/>
    </source>
</evidence>
<reference evidence="2" key="1">
    <citation type="journal article" date="2023" name="Mol. Phylogenet. Evol.">
        <title>Genome-scale phylogeny and comparative genomics of the fungal order Sordariales.</title>
        <authorList>
            <person name="Hensen N."/>
            <person name="Bonometti L."/>
            <person name="Westerberg I."/>
            <person name="Brannstrom I.O."/>
            <person name="Guillou S."/>
            <person name="Cros-Aarteil S."/>
            <person name="Calhoun S."/>
            <person name="Haridas S."/>
            <person name="Kuo A."/>
            <person name="Mondo S."/>
            <person name="Pangilinan J."/>
            <person name="Riley R."/>
            <person name="LaButti K."/>
            <person name="Andreopoulos B."/>
            <person name="Lipzen A."/>
            <person name="Chen C."/>
            <person name="Yan M."/>
            <person name="Daum C."/>
            <person name="Ng V."/>
            <person name="Clum A."/>
            <person name="Steindorff A."/>
            <person name="Ohm R.A."/>
            <person name="Martin F."/>
            <person name="Silar P."/>
            <person name="Natvig D.O."/>
            <person name="Lalanne C."/>
            <person name="Gautier V."/>
            <person name="Ament-Velasquez S.L."/>
            <person name="Kruys A."/>
            <person name="Hutchinson M.I."/>
            <person name="Powell A.J."/>
            <person name="Barry K."/>
            <person name="Miller A.N."/>
            <person name="Grigoriev I.V."/>
            <person name="Debuchy R."/>
            <person name="Gladieux P."/>
            <person name="Hiltunen Thoren M."/>
            <person name="Johannesson H."/>
        </authorList>
    </citation>
    <scope>NUCLEOTIDE SEQUENCE</scope>
    <source>
        <strain evidence="2">PSN324</strain>
    </source>
</reference>
<dbReference type="Proteomes" id="UP001321749">
    <property type="component" value="Unassembled WGS sequence"/>
</dbReference>
<keyword evidence="3" id="KW-1185">Reference proteome</keyword>
<protein>
    <recommendedName>
        <fullName evidence="4">Life-span regulatory factor</fullName>
    </recommendedName>
</protein>
<evidence type="ECO:0008006" key="4">
    <source>
        <dbReference type="Google" id="ProtNLM"/>
    </source>
</evidence>
<dbReference type="InterPro" id="IPR024368">
    <property type="entry name" value="Ecl1/2/3"/>
</dbReference>
<comment type="caution">
    <text evidence="2">The sequence shown here is derived from an EMBL/GenBank/DDBJ whole genome shotgun (WGS) entry which is preliminary data.</text>
</comment>
<gene>
    <name evidence="2" type="ORF">QBC42DRAFT_48445</name>
</gene>
<feature type="region of interest" description="Disordered" evidence="1">
    <location>
        <begin position="219"/>
        <end position="241"/>
    </location>
</feature>
<dbReference type="AlphaFoldDB" id="A0AAV9HXA0"/>
<dbReference type="Pfam" id="PF12855">
    <property type="entry name" value="Ecl1"/>
    <property type="match status" value="1"/>
</dbReference>
<proteinExistence type="predicted"/>
<feature type="region of interest" description="Disordered" evidence="1">
    <location>
        <begin position="1"/>
        <end position="66"/>
    </location>
</feature>
<organism evidence="2 3">
    <name type="scientific">Cladorrhinum samala</name>
    <dbReference type="NCBI Taxonomy" id="585594"/>
    <lineage>
        <taxon>Eukaryota</taxon>
        <taxon>Fungi</taxon>
        <taxon>Dikarya</taxon>
        <taxon>Ascomycota</taxon>
        <taxon>Pezizomycotina</taxon>
        <taxon>Sordariomycetes</taxon>
        <taxon>Sordariomycetidae</taxon>
        <taxon>Sordariales</taxon>
        <taxon>Podosporaceae</taxon>
        <taxon>Cladorrhinum</taxon>
    </lineage>
</organism>
<feature type="compositionally biased region" description="Low complexity" evidence="1">
    <location>
        <begin position="110"/>
        <end position="121"/>
    </location>
</feature>
<feature type="compositionally biased region" description="Basic and acidic residues" evidence="1">
    <location>
        <begin position="55"/>
        <end position="66"/>
    </location>
</feature>
<reference evidence="2" key="2">
    <citation type="submission" date="2023-06" db="EMBL/GenBank/DDBJ databases">
        <authorList>
            <consortium name="Lawrence Berkeley National Laboratory"/>
            <person name="Mondo S.J."/>
            <person name="Hensen N."/>
            <person name="Bonometti L."/>
            <person name="Westerberg I."/>
            <person name="Brannstrom I.O."/>
            <person name="Guillou S."/>
            <person name="Cros-Aarteil S."/>
            <person name="Calhoun S."/>
            <person name="Haridas S."/>
            <person name="Kuo A."/>
            <person name="Pangilinan J."/>
            <person name="Riley R."/>
            <person name="Labutti K."/>
            <person name="Andreopoulos B."/>
            <person name="Lipzen A."/>
            <person name="Chen C."/>
            <person name="Yanf M."/>
            <person name="Daum C."/>
            <person name="Ng V."/>
            <person name="Clum A."/>
            <person name="Steindorff A."/>
            <person name="Ohm R."/>
            <person name="Martin F."/>
            <person name="Silar P."/>
            <person name="Natvig D."/>
            <person name="Lalanne C."/>
            <person name="Gautier V."/>
            <person name="Ament-Velasquez S.L."/>
            <person name="Kruys A."/>
            <person name="Hutchinson M.I."/>
            <person name="Powell A.J."/>
            <person name="Barry K."/>
            <person name="Miller A.N."/>
            <person name="Grigoriev I.V."/>
            <person name="Debuchy R."/>
            <person name="Gladieux P."/>
            <person name="Thoren M.H."/>
            <person name="Johannesson H."/>
        </authorList>
    </citation>
    <scope>NUCLEOTIDE SEQUENCE</scope>
    <source>
        <strain evidence="2">PSN324</strain>
    </source>
</reference>